<dbReference type="EMBL" id="CM009303">
    <property type="protein sequence ID" value="KAI9382081.1"/>
    <property type="molecule type" value="Genomic_DNA"/>
</dbReference>
<protein>
    <submittedName>
        <fullName evidence="1">Uncharacterized protein</fullName>
    </submittedName>
</protein>
<name>A0ACC0RXR3_POPTR</name>
<proteinExistence type="predicted"/>
<dbReference type="Proteomes" id="UP000006729">
    <property type="component" value="Chromosome 14"/>
</dbReference>
<comment type="caution">
    <text evidence="1">The sequence shown here is derived from an EMBL/GenBank/DDBJ whole genome shotgun (WGS) entry which is preliminary data.</text>
</comment>
<keyword evidence="2" id="KW-1185">Reference proteome</keyword>
<sequence>MIVEAWVLERLTLKSEHTVLSFLGTSTLTDQIGKQNPGGFKLYLFCRPKNKSCVSLQHSLFLITCW</sequence>
<evidence type="ECO:0000313" key="2">
    <source>
        <dbReference type="Proteomes" id="UP000006729"/>
    </source>
</evidence>
<gene>
    <name evidence="1" type="ORF">POPTR_014G077950v4</name>
</gene>
<reference evidence="1 2" key="1">
    <citation type="journal article" date="2006" name="Science">
        <title>The genome of black cottonwood, Populus trichocarpa (Torr. &amp; Gray).</title>
        <authorList>
            <person name="Tuskan G.A."/>
            <person name="Difazio S."/>
            <person name="Jansson S."/>
            <person name="Bohlmann J."/>
            <person name="Grigoriev I."/>
            <person name="Hellsten U."/>
            <person name="Putnam N."/>
            <person name="Ralph S."/>
            <person name="Rombauts S."/>
            <person name="Salamov A."/>
            <person name="Schein J."/>
            <person name="Sterck L."/>
            <person name="Aerts A."/>
            <person name="Bhalerao R.R."/>
            <person name="Bhalerao R.P."/>
            <person name="Blaudez D."/>
            <person name="Boerjan W."/>
            <person name="Brun A."/>
            <person name="Brunner A."/>
            <person name="Busov V."/>
            <person name="Campbell M."/>
            <person name="Carlson J."/>
            <person name="Chalot M."/>
            <person name="Chapman J."/>
            <person name="Chen G.L."/>
            <person name="Cooper D."/>
            <person name="Coutinho P.M."/>
            <person name="Couturier J."/>
            <person name="Covert S."/>
            <person name="Cronk Q."/>
            <person name="Cunningham R."/>
            <person name="Davis J."/>
            <person name="Degroeve S."/>
            <person name="Dejardin A."/>
            <person name="Depamphilis C."/>
            <person name="Detter J."/>
            <person name="Dirks B."/>
            <person name="Dubchak I."/>
            <person name="Duplessis S."/>
            <person name="Ehlting J."/>
            <person name="Ellis B."/>
            <person name="Gendler K."/>
            <person name="Goodstein D."/>
            <person name="Gribskov M."/>
            <person name="Grimwood J."/>
            <person name="Groover A."/>
            <person name="Gunter L."/>
            <person name="Hamberger B."/>
            <person name="Heinze B."/>
            <person name="Helariutta Y."/>
            <person name="Henrissat B."/>
            <person name="Holligan D."/>
            <person name="Holt R."/>
            <person name="Huang W."/>
            <person name="Islam-Faridi N."/>
            <person name="Jones S."/>
            <person name="Jones-Rhoades M."/>
            <person name="Jorgensen R."/>
            <person name="Joshi C."/>
            <person name="Kangasjarvi J."/>
            <person name="Karlsson J."/>
            <person name="Kelleher C."/>
            <person name="Kirkpatrick R."/>
            <person name="Kirst M."/>
            <person name="Kohler A."/>
            <person name="Kalluri U."/>
            <person name="Larimer F."/>
            <person name="Leebens-Mack J."/>
            <person name="Leple J.C."/>
            <person name="Locascio P."/>
            <person name="Lou Y."/>
            <person name="Lucas S."/>
            <person name="Martin F."/>
            <person name="Montanini B."/>
            <person name="Napoli C."/>
            <person name="Nelson D.R."/>
            <person name="Nelson C."/>
            <person name="Nieminen K."/>
            <person name="Nilsson O."/>
            <person name="Pereda V."/>
            <person name="Peter G."/>
            <person name="Philippe R."/>
            <person name="Pilate G."/>
            <person name="Poliakov A."/>
            <person name="Razumovskaya J."/>
            <person name="Richardson P."/>
            <person name="Rinaldi C."/>
            <person name="Ritland K."/>
            <person name="Rouze P."/>
            <person name="Ryaboy D."/>
            <person name="Schmutz J."/>
            <person name="Schrader J."/>
            <person name="Segerman B."/>
            <person name="Shin H."/>
            <person name="Siddiqui A."/>
            <person name="Sterky F."/>
            <person name="Terry A."/>
            <person name="Tsai C.J."/>
            <person name="Uberbacher E."/>
            <person name="Unneberg P."/>
            <person name="Vahala J."/>
            <person name="Wall K."/>
            <person name="Wessler S."/>
            <person name="Yang G."/>
            <person name="Yin T."/>
            <person name="Douglas C."/>
            <person name="Marra M."/>
            <person name="Sandberg G."/>
            <person name="Van de Peer Y."/>
            <person name="Rokhsar D."/>
        </authorList>
    </citation>
    <scope>NUCLEOTIDE SEQUENCE [LARGE SCALE GENOMIC DNA]</scope>
    <source>
        <strain evidence="2">cv. Nisqually</strain>
    </source>
</reference>
<accession>A0ACC0RXR3</accession>
<evidence type="ECO:0000313" key="1">
    <source>
        <dbReference type="EMBL" id="KAI9382081.1"/>
    </source>
</evidence>
<organism evidence="1 2">
    <name type="scientific">Populus trichocarpa</name>
    <name type="common">Western balsam poplar</name>
    <name type="synonym">Populus balsamifera subsp. trichocarpa</name>
    <dbReference type="NCBI Taxonomy" id="3694"/>
    <lineage>
        <taxon>Eukaryota</taxon>
        <taxon>Viridiplantae</taxon>
        <taxon>Streptophyta</taxon>
        <taxon>Embryophyta</taxon>
        <taxon>Tracheophyta</taxon>
        <taxon>Spermatophyta</taxon>
        <taxon>Magnoliopsida</taxon>
        <taxon>eudicotyledons</taxon>
        <taxon>Gunneridae</taxon>
        <taxon>Pentapetalae</taxon>
        <taxon>rosids</taxon>
        <taxon>fabids</taxon>
        <taxon>Malpighiales</taxon>
        <taxon>Salicaceae</taxon>
        <taxon>Saliceae</taxon>
        <taxon>Populus</taxon>
    </lineage>
</organism>